<organism evidence="2 3">
    <name type="scientific">Karstenula rhodostoma CBS 690.94</name>
    <dbReference type="NCBI Taxonomy" id="1392251"/>
    <lineage>
        <taxon>Eukaryota</taxon>
        <taxon>Fungi</taxon>
        <taxon>Dikarya</taxon>
        <taxon>Ascomycota</taxon>
        <taxon>Pezizomycotina</taxon>
        <taxon>Dothideomycetes</taxon>
        <taxon>Pleosporomycetidae</taxon>
        <taxon>Pleosporales</taxon>
        <taxon>Massarineae</taxon>
        <taxon>Didymosphaeriaceae</taxon>
        <taxon>Karstenula</taxon>
    </lineage>
</organism>
<dbReference type="Proteomes" id="UP000799764">
    <property type="component" value="Unassembled WGS sequence"/>
</dbReference>
<reference evidence="2" key="1">
    <citation type="journal article" date="2020" name="Stud. Mycol.">
        <title>101 Dothideomycetes genomes: a test case for predicting lifestyles and emergence of pathogens.</title>
        <authorList>
            <person name="Haridas S."/>
            <person name="Albert R."/>
            <person name="Binder M."/>
            <person name="Bloem J."/>
            <person name="Labutti K."/>
            <person name="Salamov A."/>
            <person name="Andreopoulos B."/>
            <person name="Baker S."/>
            <person name="Barry K."/>
            <person name="Bills G."/>
            <person name="Bluhm B."/>
            <person name="Cannon C."/>
            <person name="Castanera R."/>
            <person name="Culley D."/>
            <person name="Daum C."/>
            <person name="Ezra D."/>
            <person name="Gonzalez J."/>
            <person name="Henrissat B."/>
            <person name="Kuo A."/>
            <person name="Liang C."/>
            <person name="Lipzen A."/>
            <person name="Lutzoni F."/>
            <person name="Magnuson J."/>
            <person name="Mondo S."/>
            <person name="Nolan M."/>
            <person name="Ohm R."/>
            <person name="Pangilinan J."/>
            <person name="Park H.-J."/>
            <person name="Ramirez L."/>
            <person name="Alfaro M."/>
            <person name="Sun H."/>
            <person name="Tritt A."/>
            <person name="Yoshinaga Y."/>
            <person name="Zwiers L.-H."/>
            <person name="Turgeon B."/>
            <person name="Goodwin S."/>
            <person name="Spatafora J."/>
            <person name="Crous P."/>
            <person name="Grigoriev I."/>
        </authorList>
    </citation>
    <scope>NUCLEOTIDE SEQUENCE</scope>
    <source>
        <strain evidence="2">CBS 690.94</strain>
    </source>
</reference>
<feature type="region of interest" description="Disordered" evidence="1">
    <location>
        <begin position="1"/>
        <end position="79"/>
    </location>
</feature>
<evidence type="ECO:0000313" key="3">
    <source>
        <dbReference type="Proteomes" id="UP000799764"/>
    </source>
</evidence>
<comment type="caution">
    <text evidence="2">The sequence shown here is derived from an EMBL/GenBank/DDBJ whole genome shotgun (WGS) entry which is preliminary data.</text>
</comment>
<feature type="compositionally biased region" description="Polar residues" evidence="1">
    <location>
        <begin position="66"/>
        <end position="79"/>
    </location>
</feature>
<dbReference type="EMBL" id="MU001506">
    <property type="protein sequence ID" value="KAF2441000.1"/>
    <property type="molecule type" value="Genomic_DNA"/>
</dbReference>
<accession>A0A9P4PBM2</accession>
<dbReference type="AlphaFoldDB" id="A0A9P4PBM2"/>
<protein>
    <submittedName>
        <fullName evidence="2">Uncharacterized protein</fullName>
    </submittedName>
</protein>
<proteinExistence type="predicted"/>
<name>A0A9P4PBM2_9PLEO</name>
<keyword evidence="3" id="KW-1185">Reference proteome</keyword>
<evidence type="ECO:0000313" key="2">
    <source>
        <dbReference type="EMBL" id="KAF2441000.1"/>
    </source>
</evidence>
<gene>
    <name evidence="2" type="ORF">P171DRAFT_434698</name>
</gene>
<evidence type="ECO:0000256" key="1">
    <source>
        <dbReference type="SAM" id="MobiDB-lite"/>
    </source>
</evidence>
<sequence length="109" mass="11664">MLSAAVKTQYNPSIYPQPTTHPLHVHQNPIIPPPAHLPHAHTSPVTQNSLPLPTPPSHSVPLKPSAHQTPPSLASYPPTLSTLYHAPTLPVTAQHNISFPFHASHDSGA</sequence>
<feature type="compositionally biased region" description="Polar residues" evidence="1">
    <location>
        <begin position="1"/>
        <end position="20"/>
    </location>
</feature>